<dbReference type="Gene3D" id="1.10.10.10">
    <property type="entry name" value="Winged helix-like DNA-binding domain superfamily/Winged helix DNA-binding domain"/>
    <property type="match status" value="1"/>
</dbReference>
<keyword evidence="5" id="KW-0663">Pyridoxal phosphate</keyword>
<comment type="similarity">
    <text evidence="2">In the C-terminal section; belongs to the class-I pyridoxal-phosphate-dependent aminotransferase family.</text>
</comment>
<dbReference type="GO" id="GO:0003700">
    <property type="term" value="F:DNA-binding transcription factor activity"/>
    <property type="evidence" value="ECO:0007669"/>
    <property type="project" value="InterPro"/>
</dbReference>
<dbReference type="CDD" id="cd00609">
    <property type="entry name" value="AAT_like"/>
    <property type="match status" value="1"/>
</dbReference>
<evidence type="ECO:0000256" key="4">
    <source>
        <dbReference type="ARBA" id="ARBA00022679"/>
    </source>
</evidence>
<dbReference type="SUPFAM" id="SSF53383">
    <property type="entry name" value="PLP-dependent transferases"/>
    <property type="match status" value="1"/>
</dbReference>
<dbReference type="EMBL" id="CAKJTG010000034">
    <property type="protein sequence ID" value="CAG9610354.1"/>
    <property type="molecule type" value="Genomic_DNA"/>
</dbReference>
<sequence length="477" mass="54120">MDWKPDRKAKKPIYKQLAEYIENGIADGTFPPDKPLPSERYLAKELNINRSTVVSAYDELEANGLIQRNRGSGTTISKDIWGITKKRIPSWNRYIEAGTFLPNLPVTQRIRKEMEEQKLINLASGELSEDLIPMNALREITSTRSFIGRLGYDHPQGNVILRSTITKHVKDYRNIETNPSSILITSGAQQALHLVVQCLLRPGDAVVIEDPSYHYSLPIFKSAGLKTYYLPVNSDGFDPNELLELHKKHRIKMIFLNPAFQNPTGTLLKENQQKAILEISSEHGIPIVEDDPYSLTSFKGEQVSTLKSLDKHGNVLYISSLSKIVASGLRIGWIIGPKSVIERLSDAKQIIDFGHASFTQWIANDFLESVHFNSHIKRLVKELELRRNQIIVSLNHFLYDQVEFTIPQGGIHLWCKLKRDIDEMKLLENSIKLGVIYVPGTTMGSQKGYTRFTFARENVEAINEGIKRFAEALKTIK</sequence>
<dbReference type="PANTHER" id="PTHR46577:SF2">
    <property type="entry name" value="TRANSCRIPTIONAL REGULATORY PROTEIN"/>
    <property type="match status" value="1"/>
</dbReference>
<organism evidence="10 11">
    <name type="scientific">Pseudoneobacillus rhizosphaerae</name>
    <dbReference type="NCBI Taxonomy" id="2880968"/>
    <lineage>
        <taxon>Bacteria</taxon>
        <taxon>Bacillati</taxon>
        <taxon>Bacillota</taxon>
        <taxon>Bacilli</taxon>
        <taxon>Bacillales</taxon>
        <taxon>Bacillaceae</taxon>
        <taxon>Pseudoneobacillus</taxon>
    </lineage>
</organism>
<dbReference type="FunFam" id="1.10.10.10:FF:000079">
    <property type="entry name" value="GntR family transcriptional regulator"/>
    <property type="match status" value="1"/>
</dbReference>
<dbReference type="Pfam" id="PF00392">
    <property type="entry name" value="GntR"/>
    <property type="match status" value="1"/>
</dbReference>
<gene>
    <name evidence="10" type="primary">norG</name>
    <name evidence="10" type="ORF">NEOCIP111885_04128</name>
</gene>
<dbReference type="Gene3D" id="3.90.1150.10">
    <property type="entry name" value="Aspartate Aminotransferase, domain 1"/>
    <property type="match status" value="1"/>
</dbReference>
<evidence type="ECO:0000256" key="6">
    <source>
        <dbReference type="ARBA" id="ARBA00023015"/>
    </source>
</evidence>
<dbReference type="RefSeq" id="WP_230498661.1">
    <property type="nucleotide sequence ID" value="NZ_CAKJTG010000034.1"/>
</dbReference>
<dbReference type="PROSITE" id="PS50949">
    <property type="entry name" value="HTH_GNTR"/>
    <property type="match status" value="1"/>
</dbReference>
<evidence type="ECO:0000259" key="9">
    <source>
        <dbReference type="PROSITE" id="PS50949"/>
    </source>
</evidence>
<name>A0A9C7GDE1_9BACI</name>
<dbReference type="InterPro" id="IPR000524">
    <property type="entry name" value="Tscrpt_reg_HTH_GntR"/>
</dbReference>
<dbReference type="SMART" id="SM00345">
    <property type="entry name" value="HTH_GNTR"/>
    <property type="match status" value="1"/>
</dbReference>
<dbReference type="InterPro" id="IPR036388">
    <property type="entry name" value="WH-like_DNA-bd_sf"/>
</dbReference>
<keyword evidence="8" id="KW-0804">Transcription</keyword>
<evidence type="ECO:0000256" key="7">
    <source>
        <dbReference type="ARBA" id="ARBA00023125"/>
    </source>
</evidence>
<keyword evidence="7" id="KW-0238">DNA-binding</keyword>
<comment type="caution">
    <text evidence="10">The sequence shown here is derived from an EMBL/GenBank/DDBJ whole genome shotgun (WGS) entry which is preliminary data.</text>
</comment>
<evidence type="ECO:0000256" key="1">
    <source>
        <dbReference type="ARBA" id="ARBA00001933"/>
    </source>
</evidence>
<keyword evidence="4" id="KW-0808">Transferase</keyword>
<dbReference type="GO" id="GO:0030170">
    <property type="term" value="F:pyridoxal phosphate binding"/>
    <property type="evidence" value="ECO:0007669"/>
    <property type="project" value="InterPro"/>
</dbReference>
<dbReference type="Gene3D" id="3.40.640.10">
    <property type="entry name" value="Type I PLP-dependent aspartate aminotransferase-like (Major domain)"/>
    <property type="match status" value="1"/>
</dbReference>
<keyword evidence="11" id="KW-1185">Reference proteome</keyword>
<comment type="cofactor">
    <cofactor evidence="1">
        <name>pyridoxal 5'-phosphate</name>
        <dbReference type="ChEBI" id="CHEBI:597326"/>
    </cofactor>
</comment>
<proteinExistence type="inferred from homology"/>
<dbReference type="PANTHER" id="PTHR46577">
    <property type="entry name" value="HTH-TYPE TRANSCRIPTIONAL REGULATORY PROTEIN GABR"/>
    <property type="match status" value="1"/>
</dbReference>
<dbReference type="Pfam" id="PF00155">
    <property type="entry name" value="Aminotran_1_2"/>
    <property type="match status" value="1"/>
</dbReference>
<dbReference type="AlphaFoldDB" id="A0A9C7GDE1"/>
<evidence type="ECO:0000313" key="11">
    <source>
        <dbReference type="Proteomes" id="UP000789845"/>
    </source>
</evidence>
<dbReference type="CDD" id="cd07377">
    <property type="entry name" value="WHTH_GntR"/>
    <property type="match status" value="1"/>
</dbReference>
<dbReference type="InterPro" id="IPR004839">
    <property type="entry name" value="Aminotransferase_I/II_large"/>
</dbReference>
<dbReference type="PRINTS" id="PR00035">
    <property type="entry name" value="HTHGNTR"/>
</dbReference>
<evidence type="ECO:0000256" key="8">
    <source>
        <dbReference type="ARBA" id="ARBA00023163"/>
    </source>
</evidence>
<evidence type="ECO:0000256" key="5">
    <source>
        <dbReference type="ARBA" id="ARBA00022898"/>
    </source>
</evidence>
<dbReference type="GO" id="GO:0003677">
    <property type="term" value="F:DNA binding"/>
    <property type="evidence" value="ECO:0007669"/>
    <property type="project" value="UniProtKB-KW"/>
</dbReference>
<evidence type="ECO:0000313" key="10">
    <source>
        <dbReference type="EMBL" id="CAG9610354.1"/>
    </source>
</evidence>
<dbReference type="SUPFAM" id="SSF46785">
    <property type="entry name" value="Winged helix' DNA-binding domain"/>
    <property type="match status" value="1"/>
</dbReference>
<keyword evidence="6" id="KW-0805">Transcription regulation</keyword>
<dbReference type="FunFam" id="3.40.640.10:FF:000023">
    <property type="entry name" value="Transcriptional regulator, GntR family"/>
    <property type="match status" value="1"/>
</dbReference>
<evidence type="ECO:0000256" key="3">
    <source>
        <dbReference type="ARBA" id="ARBA00022576"/>
    </source>
</evidence>
<dbReference type="InterPro" id="IPR015421">
    <property type="entry name" value="PyrdxlP-dep_Trfase_major"/>
</dbReference>
<dbReference type="InterPro" id="IPR036390">
    <property type="entry name" value="WH_DNA-bd_sf"/>
</dbReference>
<protein>
    <submittedName>
        <fullName evidence="10">HTH-type transcriptional regulator NorG</fullName>
    </submittedName>
</protein>
<reference evidence="10" key="1">
    <citation type="submission" date="2021-10" db="EMBL/GenBank/DDBJ databases">
        <authorList>
            <person name="Criscuolo A."/>
        </authorList>
    </citation>
    <scope>NUCLEOTIDE SEQUENCE</scope>
    <source>
        <strain evidence="10">CIP111885</strain>
    </source>
</reference>
<dbReference type="InterPro" id="IPR015422">
    <property type="entry name" value="PyrdxlP-dep_Trfase_small"/>
</dbReference>
<keyword evidence="3" id="KW-0032">Aminotransferase</keyword>
<dbReference type="Proteomes" id="UP000789845">
    <property type="component" value="Unassembled WGS sequence"/>
</dbReference>
<evidence type="ECO:0000256" key="2">
    <source>
        <dbReference type="ARBA" id="ARBA00005384"/>
    </source>
</evidence>
<dbReference type="GO" id="GO:0008483">
    <property type="term" value="F:transaminase activity"/>
    <property type="evidence" value="ECO:0007669"/>
    <property type="project" value="UniProtKB-KW"/>
</dbReference>
<dbReference type="InterPro" id="IPR051446">
    <property type="entry name" value="HTH_trans_reg/aminotransferase"/>
</dbReference>
<accession>A0A9C7GDE1</accession>
<feature type="domain" description="HTH gntR-type" evidence="9">
    <location>
        <begin position="11"/>
        <end position="79"/>
    </location>
</feature>
<dbReference type="InterPro" id="IPR015424">
    <property type="entry name" value="PyrdxlP-dep_Trfase"/>
</dbReference>